<comment type="caution">
    <text evidence="1">The sequence shown here is derived from an EMBL/GenBank/DDBJ whole genome shotgun (WGS) entry which is preliminary data.</text>
</comment>
<evidence type="ECO:0000313" key="1">
    <source>
        <dbReference type="EMBL" id="MQO08987.1"/>
    </source>
</evidence>
<dbReference type="Proteomes" id="UP000405805">
    <property type="component" value="Unassembled WGS sequence"/>
</dbReference>
<gene>
    <name evidence="1" type="ORF">F7D57_04470</name>
</gene>
<organism evidence="1 2">
    <name type="scientific">Segatella copri</name>
    <dbReference type="NCBI Taxonomy" id="165179"/>
    <lineage>
        <taxon>Bacteria</taxon>
        <taxon>Pseudomonadati</taxon>
        <taxon>Bacteroidota</taxon>
        <taxon>Bacteroidia</taxon>
        <taxon>Bacteroidales</taxon>
        <taxon>Prevotellaceae</taxon>
        <taxon>Segatella</taxon>
    </lineage>
</organism>
<proteinExistence type="predicted"/>
<protein>
    <submittedName>
        <fullName evidence="1">Uncharacterized protein</fullName>
    </submittedName>
</protein>
<sequence>MDKYKDGDTIFILMTAEQCKSVMREWLERDYECDLNVMRSQKNKGKFVLKTKSLMWANRIIQWHGYEKVTYQII</sequence>
<reference evidence="2" key="1">
    <citation type="submission" date="2019-09" db="EMBL/GenBank/DDBJ databases">
        <title>Distinct polysaccharide growth profiles of human intestinal Prevotella copri isolates.</title>
        <authorList>
            <person name="Fehlner-Peach H."/>
            <person name="Magnabosco C."/>
            <person name="Raghavan V."/>
            <person name="Scher J.U."/>
            <person name="Tett A."/>
            <person name="Cox L.M."/>
            <person name="Gottsegen C."/>
            <person name="Watters A."/>
            <person name="Wiltshire- Gordon J.D."/>
            <person name="Segata N."/>
            <person name="Bonneau R."/>
            <person name="Littman D.R."/>
        </authorList>
    </citation>
    <scope>NUCLEOTIDE SEQUENCE [LARGE SCALE GENOMIC DNA]</scope>
    <source>
        <strain evidence="2">iA624</strain>
    </source>
</reference>
<name>A0A5P0WYX4_9BACT</name>
<dbReference type="RefSeq" id="WP_153083916.1">
    <property type="nucleotide sequence ID" value="NZ_CP152346.1"/>
</dbReference>
<accession>A0A5P0WYX4</accession>
<evidence type="ECO:0000313" key="2">
    <source>
        <dbReference type="Proteomes" id="UP000405805"/>
    </source>
</evidence>
<dbReference type="EMBL" id="VZBP01000055">
    <property type="protein sequence ID" value="MQO08987.1"/>
    <property type="molecule type" value="Genomic_DNA"/>
</dbReference>
<dbReference type="AlphaFoldDB" id="A0A5P0WYX4"/>